<geneLocation type="plasmid" evidence="1">
    <name>pCAR10</name>
</geneLocation>
<accession>A0A142CLZ0</accession>
<evidence type="ECO:0000313" key="1">
    <source>
        <dbReference type="EMBL" id="AMQ11585.1"/>
    </source>
</evidence>
<sequence>MAIIDPIRMEILRKVFPEINDIKIEVFTLFAFGMTIREISVYRNTTHQAVYKTLKELCDQYNSPSNEALKTLYITRLALHSFLELRIELTPEQ</sequence>
<dbReference type="RefSeq" id="WP_000974580.1">
    <property type="nucleotide sequence ID" value="NZ_KT754161.1"/>
</dbReference>
<dbReference type="EMBL" id="KT754161">
    <property type="protein sequence ID" value="AMQ11585.1"/>
    <property type="molecule type" value="Genomic_DNA"/>
</dbReference>
<evidence type="ECO:0008006" key="2">
    <source>
        <dbReference type="Google" id="ProtNLM"/>
    </source>
</evidence>
<keyword evidence="1" id="KW-0614">Plasmid</keyword>
<reference evidence="1" key="1">
    <citation type="journal article" date="2016" name="Nat. Microbiol.">
        <title>Global phylogeography and evolutionary history of Shigella dysenteriae type 1.</title>
        <authorList>
            <person name="Njamkepo E."/>
            <person name="Fawal N."/>
            <person name="Tran-Dien A."/>
            <person name="Hawkey J."/>
            <person name="Strockbine N."/>
            <person name="Jenkins C."/>
            <person name="Talukder K.A."/>
            <person name="Bercion R."/>
            <person name="Kuleshov K."/>
            <person name="Kolinska R."/>
            <person name="Russell J.E."/>
            <person name="Kaftyreva L."/>
            <person name="Accou-Demartin M."/>
            <person name="Karas A."/>
            <person name="Vandenberg O."/>
            <person name="Mather A.E."/>
            <person name="Mason C.J."/>
            <person name="Page A.J."/>
            <person name="Ramamurthy T."/>
            <person name="Bizet C."/>
            <person name="Gamian A."/>
            <person name="Carle I."/>
            <person name="Sow A.G."/>
            <person name="Bouchier C."/>
            <person name="Wester A.L."/>
            <person name="Lejay-Collin M."/>
            <person name="Fonkoua M.C."/>
            <person name="Hello S.L."/>
            <person name="Blaser M.J."/>
            <person name="Jernberg C."/>
            <person name="Ruckly C."/>
            <person name="Merens A."/>
            <person name="Page A.L."/>
            <person name="Aslett M."/>
            <person name="Roggentin P."/>
            <person name="Fruth A."/>
            <person name="Denamur E."/>
            <person name="Venkatesan M."/>
            <person name="Bercovier H."/>
            <person name="Bodhidatta L."/>
            <person name="Chiou C.S."/>
            <person name="Clermont D."/>
            <person name="Colonna B."/>
            <person name="Egorova S."/>
            <person name="Pazhani G.P."/>
            <person name="Ezernitchi A.V."/>
            <person name="Guigon G."/>
            <person name="Harris S.R."/>
            <person name="Izumiya H."/>
            <person name="Korzeniowska-Kowal A."/>
            <person name="Lutynska A."/>
            <person name="Gouali M."/>
            <person name="Grimont F."/>
            <person name="Langendorf C."/>
            <person name="Marejkova M."/>
            <person name="Peterson L.A."/>
            <person name="Perez-Perez G."/>
            <person name="Ngandjio A."/>
            <person name="Podkolzin A."/>
            <person name="Souche E."/>
            <person name="Makarova M."/>
            <person name="Shipulin G.A."/>
            <person name="Ye C."/>
            <person name="Zemlickova H."/>
            <person name="Herpay M."/>
            <person name="Grimont P.A."/>
            <person name="Parkhill J."/>
            <person name="Sansonetti P."/>
            <person name="Holt K.E."/>
            <person name="Brisse S."/>
            <person name="Thomson N.R."/>
            <person name="Weill F.X."/>
        </authorList>
    </citation>
    <scope>NUCLEOTIDE SEQUENCE</scope>
    <source>
        <strain evidence="1">CAR10</strain>
        <plasmid evidence="1">pCAR10</plasmid>
    </source>
</reference>
<organism evidence="1">
    <name type="scientific">Shigella dysenteriae 1</name>
    <dbReference type="NCBI Taxonomy" id="984897"/>
    <lineage>
        <taxon>Bacteria</taxon>
        <taxon>Pseudomonadati</taxon>
        <taxon>Pseudomonadota</taxon>
        <taxon>Gammaproteobacteria</taxon>
        <taxon>Enterobacterales</taxon>
        <taxon>Enterobacteriaceae</taxon>
        <taxon>Shigella</taxon>
    </lineage>
</organism>
<dbReference type="AlphaFoldDB" id="A0A142CLZ0"/>
<name>A0A142CLZ0_SHIDY</name>
<proteinExistence type="predicted"/>
<protein>
    <recommendedName>
        <fullName evidence="2">Conjugal transfer protein TraJ</fullName>
    </recommendedName>
</protein>